<evidence type="ECO:0000256" key="5">
    <source>
        <dbReference type="ARBA" id="ARBA00022729"/>
    </source>
</evidence>
<dbReference type="GO" id="GO:0000272">
    <property type="term" value="P:polysaccharide catabolic process"/>
    <property type="evidence" value="ECO:0007669"/>
    <property type="project" value="UniProtKB-KW"/>
</dbReference>
<dbReference type="EMBL" id="EQ975059">
    <property type="protein sequence ID" value="EEF27835.1"/>
    <property type="molecule type" value="Genomic_DNA"/>
</dbReference>
<evidence type="ECO:0000256" key="1">
    <source>
        <dbReference type="ARBA" id="ARBA00000822"/>
    </source>
</evidence>
<feature type="signal peptide" evidence="16">
    <location>
        <begin position="1"/>
        <end position="27"/>
    </location>
</feature>
<comment type="catalytic activity">
    <reaction evidence="1">
        <text>Random endo-hydrolysis of N-acetyl-beta-D-glucosaminide (1-&gt;4)-beta-linkages in chitin and chitodextrins.</text>
        <dbReference type="EC" id="3.2.1.14"/>
    </reaction>
</comment>
<dbReference type="InterPro" id="IPR000726">
    <property type="entry name" value="Glyco_hydro_19_cat"/>
</dbReference>
<dbReference type="GO" id="GO:0016998">
    <property type="term" value="P:cell wall macromolecule catabolic process"/>
    <property type="evidence" value="ECO:0007669"/>
    <property type="project" value="InterPro"/>
</dbReference>
<dbReference type="CDD" id="cd00035">
    <property type="entry name" value="ChtBD1"/>
    <property type="match status" value="1"/>
</dbReference>
<dbReference type="GO" id="GO:0008843">
    <property type="term" value="F:endochitinase activity"/>
    <property type="evidence" value="ECO:0007669"/>
    <property type="project" value="UniProtKB-EC"/>
</dbReference>
<evidence type="ECO:0000256" key="10">
    <source>
        <dbReference type="ARBA" id="ARBA00023277"/>
    </source>
</evidence>
<evidence type="ECO:0000256" key="16">
    <source>
        <dbReference type="SAM" id="SignalP"/>
    </source>
</evidence>
<dbReference type="Gene3D" id="3.30.60.10">
    <property type="entry name" value="Endochitinase-like"/>
    <property type="match status" value="1"/>
</dbReference>
<dbReference type="PANTHER" id="PTHR22595:SF197">
    <property type="entry name" value="CHITINASE FAMILY PROTEIN"/>
    <property type="match status" value="1"/>
</dbReference>
<feature type="disulfide bond" evidence="14">
    <location>
        <begin position="239"/>
        <end position="271"/>
    </location>
</feature>
<dbReference type="PANTHER" id="PTHR22595">
    <property type="entry name" value="CHITINASE-RELATED"/>
    <property type="match status" value="1"/>
</dbReference>
<dbReference type="GO" id="GO:0004568">
    <property type="term" value="F:chitinase activity"/>
    <property type="evidence" value="ECO:0000318"/>
    <property type="project" value="GO_Central"/>
</dbReference>
<evidence type="ECO:0000313" key="19">
    <source>
        <dbReference type="Proteomes" id="UP000008311"/>
    </source>
</evidence>
<feature type="disulfide bond" evidence="14">
    <location>
        <begin position="153"/>
        <end position="162"/>
    </location>
</feature>
<dbReference type="Gene3D" id="1.10.530.10">
    <property type="match status" value="1"/>
</dbReference>
<feature type="chain" id="PRO_5002890092" description="chitinase" evidence="16">
    <location>
        <begin position="28"/>
        <end position="271"/>
    </location>
</feature>
<sequence length="271" mass="29561">MLTRHLLTITALATILAGALLPKNVMGQNCGCSPGLCCSQYGYCGSGKDYCGPGCRQGPCFAAPGNNAVSVPDLVTPDFFNRIINQAAPSCPGKNFYTRKAFLEALNSYSGFGKIGSSDDSKREVAAFFAHVTHETGYFCYREEQNTGDKSFCDPSYRDYPCTPGKRYYGRGPIQLTWNYNYGAAGRSNNFDGLNNPEIVSQNPVISFKSALWFWMNNVHSRVTQGFGATIQAINSGECGGKETRKVQARVDLYTKYCSQFGVSPGGNLYC</sequence>
<evidence type="ECO:0000256" key="9">
    <source>
        <dbReference type="ARBA" id="ARBA00023157"/>
    </source>
</evidence>
<dbReference type="PIRSF" id="PIRSF001060">
    <property type="entry name" value="Endochitinase"/>
    <property type="match status" value="1"/>
</dbReference>
<evidence type="ECO:0000256" key="3">
    <source>
        <dbReference type="ARBA" id="ARBA00012729"/>
    </source>
</evidence>
<evidence type="ECO:0000256" key="2">
    <source>
        <dbReference type="ARBA" id="ARBA00009373"/>
    </source>
</evidence>
<dbReference type="InterPro" id="IPR016283">
    <property type="entry name" value="Glyco_hydro_19"/>
</dbReference>
<dbReference type="InterPro" id="IPR018371">
    <property type="entry name" value="Chitin-binding_1_CS"/>
</dbReference>
<dbReference type="Pfam" id="PF00182">
    <property type="entry name" value="Glyco_hydro_19"/>
    <property type="match status" value="1"/>
</dbReference>
<keyword evidence="12" id="KW-0624">Polysaccharide degradation</keyword>
<dbReference type="InterPro" id="IPR023346">
    <property type="entry name" value="Lysozyme-like_dom_sf"/>
</dbReference>
<evidence type="ECO:0000256" key="11">
    <source>
        <dbReference type="ARBA" id="ARBA00023295"/>
    </source>
</evidence>
<keyword evidence="9 14" id="KW-1015">Disulfide bond</keyword>
<evidence type="ECO:0000259" key="17">
    <source>
        <dbReference type="PROSITE" id="PS50941"/>
    </source>
</evidence>
<dbReference type="SUPFAM" id="SSF57016">
    <property type="entry name" value="Plant lectins/antimicrobial peptides"/>
    <property type="match status" value="1"/>
</dbReference>
<dbReference type="AlphaFoldDB" id="B9T8H9"/>
<dbReference type="InParanoid" id="B9T8H9"/>
<dbReference type="FunFam" id="3.30.20.10:FF:000001">
    <property type="entry name" value="Endochitinase (Chitinase)"/>
    <property type="match status" value="1"/>
</dbReference>
<evidence type="ECO:0000256" key="8">
    <source>
        <dbReference type="ARBA" id="ARBA00023024"/>
    </source>
</evidence>
<comment type="similarity">
    <text evidence="2">Belongs to the glycosyl hydrolase 19 family. Chitinase class I subfamily.</text>
</comment>
<keyword evidence="8" id="KW-0146">Chitin degradation</keyword>
<dbReference type="Pfam" id="PF00187">
    <property type="entry name" value="Chitin_bind_1"/>
    <property type="match status" value="1"/>
</dbReference>
<gene>
    <name evidence="18" type="ORF">RCOM_0073080</name>
</gene>
<keyword evidence="5 16" id="KW-0732">Signal</keyword>
<evidence type="ECO:0000313" key="18">
    <source>
        <dbReference type="EMBL" id="EEF27835.1"/>
    </source>
</evidence>
<dbReference type="FunFam" id="1.10.530.10:FF:000052">
    <property type="entry name" value="Endochitinase PR4"/>
    <property type="match status" value="1"/>
</dbReference>
<evidence type="ECO:0000256" key="7">
    <source>
        <dbReference type="ARBA" id="ARBA00022821"/>
    </source>
</evidence>
<dbReference type="PROSITE" id="PS50941">
    <property type="entry name" value="CHIT_BIND_I_2"/>
    <property type="match status" value="1"/>
</dbReference>
<proteinExistence type="inferred from homology"/>
<evidence type="ECO:0000256" key="13">
    <source>
        <dbReference type="PIRSR" id="PIRSR001060-1"/>
    </source>
</evidence>
<dbReference type="KEGG" id="rcu:8280812"/>
<keyword evidence="10" id="KW-0119">Carbohydrate metabolism</keyword>
<dbReference type="PRINTS" id="PR00451">
    <property type="entry name" value="CHITINBINDNG"/>
</dbReference>
<accession>B9T8H9</accession>
<dbReference type="Gene3D" id="3.30.20.10">
    <property type="entry name" value="Endochitinase, domain 2"/>
    <property type="match status" value="1"/>
</dbReference>
<evidence type="ECO:0000256" key="12">
    <source>
        <dbReference type="ARBA" id="ARBA00023326"/>
    </source>
</evidence>
<dbReference type="InterPro" id="IPR036861">
    <property type="entry name" value="Endochitinase-like_sf"/>
</dbReference>
<dbReference type="STRING" id="3988.B9T8H9"/>
<dbReference type="eggNOG" id="KOG4742">
    <property type="taxonomic scope" value="Eukaryota"/>
</dbReference>
<dbReference type="PROSITE" id="PS00026">
    <property type="entry name" value="CHIT_BIND_I_1"/>
    <property type="match status" value="1"/>
</dbReference>
<evidence type="ECO:0000256" key="4">
    <source>
        <dbReference type="ARBA" id="ARBA00022669"/>
    </source>
</evidence>
<feature type="disulfide bond" evidence="14">
    <location>
        <begin position="91"/>
        <end position="140"/>
    </location>
</feature>
<dbReference type="Proteomes" id="UP000008311">
    <property type="component" value="Unassembled WGS sequence"/>
</dbReference>
<feature type="disulfide bond" evidence="14 15">
    <location>
        <begin position="37"/>
        <end position="51"/>
    </location>
</feature>
<evidence type="ECO:0000256" key="15">
    <source>
        <dbReference type="PROSITE-ProRule" id="PRU00261"/>
    </source>
</evidence>
<dbReference type="CDD" id="cd00325">
    <property type="entry name" value="chitinase_GH19"/>
    <property type="match status" value="1"/>
</dbReference>
<dbReference type="SMART" id="SM00270">
    <property type="entry name" value="ChtBD1"/>
    <property type="match status" value="1"/>
</dbReference>
<dbReference type="OrthoDB" id="5985073at2759"/>
<organism evidence="18 19">
    <name type="scientific">Ricinus communis</name>
    <name type="common">Castor bean</name>
    <dbReference type="NCBI Taxonomy" id="3988"/>
    <lineage>
        <taxon>Eukaryota</taxon>
        <taxon>Viridiplantae</taxon>
        <taxon>Streptophyta</taxon>
        <taxon>Embryophyta</taxon>
        <taxon>Tracheophyta</taxon>
        <taxon>Spermatophyta</taxon>
        <taxon>Magnoliopsida</taxon>
        <taxon>eudicotyledons</taxon>
        <taxon>Gunneridae</taxon>
        <taxon>Pentapetalae</taxon>
        <taxon>rosids</taxon>
        <taxon>fabids</taxon>
        <taxon>Malpighiales</taxon>
        <taxon>Euphorbiaceae</taxon>
        <taxon>Acalyphoideae</taxon>
        <taxon>Acalypheae</taxon>
        <taxon>Ricinus</taxon>
    </lineage>
</organism>
<dbReference type="GO" id="GO:0006032">
    <property type="term" value="P:chitin catabolic process"/>
    <property type="evidence" value="ECO:0007669"/>
    <property type="project" value="UniProtKB-KW"/>
</dbReference>
<dbReference type="GO" id="GO:0008061">
    <property type="term" value="F:chitin binding"/>
    <property type="evidence" value="ECO:0007669"/>
    <property type="project" value="UniProtKB-UniRule"/>
</dbReference>
<dbReference type="GO" id="GO:0006952">
    <property type="term" value="P:defense response"/>
    <property type="evidence" value="ECO:0007669"/>
    <property type="project" value="UniProtKB-KW"/>
</dbReference>
<evidence type="ECO:0000256" key="6">
    <source>
        <dbReference type="ARBA" id="ARBA00022801"/>
    </source>
</evidence>
<keyword evidence="4 15" id="KW-0147">Chitin-binding</keyword>
<dbReference type="InterPro" id="IPR001002">
    <property type="entry name" value="Chitin-bd_1"/>
</dbReference>
<reference evidence="19" key="1">
    <citation type="journal article" date="2010" name="Nat. Biotechnol.">
        <title>Draft genome sequence of the oilseed species Ricinus communis.</title>
        <authorList>
            <person name="Chan A.P."/>
            <person name="Crabtree J."/>
            <person name="Zhao Q."/>
            <person name="Lorenzi H."/>
            <person name="Orvis J."/>
            <person name="Puiu D."/>
            <person name="Melake-Berhan A."/>
            <person name="Jones K.M."/>
            <person name="Redman J."/>
            <person name="Chen G."/>
            <person name="Cahoon E.B."/>
            <person name="Gedil M."/>
            <person name="Stanke M."/>
            <person name="Haas B.J."/>
            <person name="Wortman J.R."/>
            <person name="Fraser-Liggett C.M."/>
            <person name="Ravel J."/>
            <person name="Rabinowicz P.D."/>
        </authorList>
    </citation>
    <scope>NUCLEOTIDE SEQUENCE [LARGE SCALE GENOMIC DNA]</scope>
    <source>
        <strain evidence="19">cv. Hale</strain>
    </source>
</reference>
<protein>
    <recommendedName>
        <fullName evidence="3">chitinase</fullName>
        <ecNumber evidence="3">3.2.1.14</ecNumber>
    </recommendedName>
</protein>
<dbReference type="FunCoup" id="B9T8H9">
    <property type="interactions" value="87"/>
</dbReference>
<keyword evidence="19" id="KW-1185">Reference proteome</keyword>
<keyword evidence="11 18" id="KW-0326">Glycosidase</keyword>
<comment type="caution">
    <text evidence="15">Lacks conserved residue(s) required for the propagation of feature annotation.</text>
</comment>
<dbReference type="SUPFAM" id="SSF53955">
    <property type="entry name" value="Lysozyme-like"/>
    <property type="match status" value="1"/>
</dbReference>
<dbReference type="PROSITE" id="PS00773">
    <property type="entry name" value="CHITINASE_19_1"/>
    <property type="match status" value="1"/>
</dbReference>
<evidence type="ECO:0000256" key="14">
    <source>
        <dbReference type="PIRSR" id="PIRSR001060-2"/>
    </source>
</evidence>
<dbReference type="EC" id="3.2.1.14" evidence="3"/>
<keyword evidence="7" id="KW-0611">Plant defense</keyword>
<keyword evidence="6 18" id="KW-0378">Hydrolase</keyword>
<feature type="active site" description="Proton donor" evidence="13">
    <location>
        <position position="135"/>
    </location>
</feature>
<name>B9T8H9_RICCO</name>
<feature type="domain" description="Chitin-binding type-1" evidence="17">
    <location>
        <begin position="27"/>
        <end position="62"/>
    </location>
</feature>
<dbReference type="PROSITE" id="PS00774">
    <property type="entry name" value="CHITINASE_19_2"/>
    <property type="match status" value="1"/>
</dbReference>
<feature type="disulfide bond" evidence="14 15">
    <location>
        <begin position="32"/>
        <end position="44"/>
    </location>
</feature>